<dbReference type="AlphaFoldDB" id="B9D417"/>
<sequence>MRSPRRYCKKRIKPFKFNLKFIRINRKIYKIAVNKPMRTPCLKMKSKRAVVPARQKTDASPRFDDESGKIFSAAAAAAGQIRR</sequence>
<keyword evidence="3" id="KW-1185">Reference proteome</keyword>
<evidence type="ECO:0000256" key="1">
    <source>
        <dbReference type="SAM" id="MobiDB-lite"/>
    </source>
</evidence>
<dbReference type="Proteomes" id="UP000003082">
    <property type="component" value="Unassembled WGS sequence"/>
</dbReference>
<proteinExistence type="predicted"/>
<evidence type="ECO:0000313" key="2">
    <source>
        <dbReference type="EMBL" id="EEF13261.1"/>
    </source>
</evidence>
<organism evidence="2 3">
    <name type="scientific">Campylobacter rectus RM3267</name>
    <dbReference type="NCBI Taxonomy" id="553218"/>
    <lineage>
        <taxon>Bacteria</taxon>
        <taxon>Pseudomonadati</taxon>
        <taxon>Campylobacterota</taxon>
        <taxon>Epsilonproteobacteria</taxon>
        <taxon>Campylobacterales</taxon>
        <taxon>Campylobacteraceae</taxon>
        <taxon>Campylobacter</taxon>
    </lineage>
</organism>
<accession>B9D417</accession>
<dbReference type="EMBL" id="ACFU01000024">
    <property type="protein sequence ID" value="EEF13261.1"/>
    <property type="molecule type" value="Genomic_DNA"/>
</dbReference>
<evidence type="ECO:0000313" key="3">
    <source>
        <dbReference type="Proteomes" id="UP000003082"/>
    </source>
</evidence>
<protein>
    <submittedName>
        <fullName evidence="2">Uncharacterized protein</fullName>
    </submittedName>
</protein>
<feature type="region of interest" description="Disordered" evidence="1">
    <location>
        <begin position="44"/>
        <end position="63"/>
    </location>
</feature>
<gene>
    <name evidence="2" type="ORF">CAMRE0001_2589</name>
</gene>
<comment type="caution">
    <text evidence="2">The sequence shown here is derived from an EMBL/GenBank/DDBJ whole genome shotgun (WGS) entry which is preliminary data.</text>
</comment>
<dbReference type="STRING" id="553218.CAMRE0001_2589"/>
<name>B9D417_CAMRE</name>
<reference evidence="2 3" key="1">
    <citation type="submission" date="2008-08" db="EMBL/GenBank/DDBJ databases">
        <authorList>
            <person name="Madupu R."/>
            <person name="Durkin A.S."/>
            <person name="Torralba M."/>
            <person name="Methe B."/>
            <person name="Sutton G.G."/>
            <person name="Strausberg R.L."/>
            <person name="Nelson K.E."/>
        </authorList>
    </citation>
    <scope>NUCLEOTIDE SEQUENCE [LARGE SCALE GENOMIC DNA]</scope>
    <source>
        <strain evidence="2 3">RM3267</strain>
    </source>
</reference>